<dbReference type="PATRIC" id="fig|43658.5.peg.1909"/>
<dbReference type="GO" id="GO:0005524">
    <property type="term" value="F:ATP binding"/>
    <property type="evidence" value="ECO:0007669"/>
    <property type="project" value="UniProtKB-UniRule"/>
</dbReference>
<dbReference type="GO" id="GO:0046872">
    <property type="term" value="F:metal ion binding"/>
    <property type="evidence" value="ECO:0007669"/>
    <property type="project" value="InterPro"/>
</dbReference>
<evidence type="ECO:0000313" key="4">
    <source>
        <dbReference type="EMBL" id="KJZ09631.1"/>
    </source>
</evidence>
<name>A0A0F4QPP1_9GAMM</name>
<keyword evidence="1" id="KW-0464">Manganese</keyword>
<dbReference type="InterPro" id="IPR011761">
    <property type="entry name" value="ATP-grasp"/>
</dbReference>
<dbReference type="EMBL" id="JXYA01000018">
    <property type="protein sequence ID" value="KJZ09631.1"/>
    <property type="molecule type" value="Genomic_DNA"/>
</dbReference>
<dbReference type="PANTHER" id="PTHR21621:SF0">
    <property type="entry name" value="BETA-CITRYLGLUTAMATE SYNTHASE B-RELATED"/>
    <property type="match status" value="1"/>
</dbReference>
<dbReference type="RefSeq" id="WP_046004653.1">
    <property type="nucleotide sequence ID" value="NZ_JXYA01000018.1"/>
</dbReference>
<dbReference type="GO" id="GO:0005737">
    <property type="term" value="C:cytoplasm"/>
    <property type="evidence" value="ECO:0007669"/>
    <property type="project" value="TreeGrafter"/>
</dbReference>
<dbReference type="PANTHER" id="PTHR21621">
    <property type="entry name" value="RIBOSOMAL PROTEIN S6 MODIFICATION PROTEIN"/>
    <property type="match status" value="1"/>
</dbReference>
<sequence>MERQVACLVEACKQLSLRHECIDREQNLVRVYFNHGVEYFELNKTPFNSESIYGLCRDKMHSYQAFNQAVTMPQTLSFLDPNVPDEYKHYLQYQNMDEIVAAVEHTFGYPVVIKSNSGALGVNVHLCQDKASLVAAFGEIFNGQSKHYDYLALAQAYVENKAEYRLVCGFGEPLLAYKRGMAQTFNVRYWEKNEVATLEQDETLLTVLFEFVKPVFELANIGFVGFDIILGQDDRFYLIELNSSPKFNHLIIDNPELGPAAVTSMYKNMLQKLNNRTT</sequence>
<evidence type="ECO:0000259" key="3">
    <source>
        <dbReference type="PROSITE" id="PS50975"/>
    </source>
</evidence>
<dbReference type="InterPro" id="IPR013651">
    <property type="entry name" value="ATP-grasp_RimK-type"/>
</dbReference>
<dbReference type="Pfam" id="PF08443">
    <property type="entry name" value="RimK"/>
    <property type="match status" value="1"/>
</dbReference>
<keyword evidence="2" id="KW-0547">Nucleotide-binding</keyword>
<dbReference type="AlphaFoldDB" id="A0A0F4QPP1"/>
<organism evidence="4 5">
    <name type="scientific">Pseudoalteromonas rubra</name>
    <dbReference type="NCBI Taxonomy" id="43658"/>
    <lineage>
        <taxon>Bacteria</taxon>
        <taxon>Pseudomonadati</taxon>
        <taxon>Pseudomonadota</taxon>
        <taxon>Gammaproteobacteria</taxon>
        <taxon>Alteromonadales</taxon>
        <taxon>Pseudoalteromonadaceae</taxon>
        <taxon>Pseudoalteromonas</taxon>
    </lineage>
</organism>
<evidence type="ECO:0000256" key="1">
    <source>
        <dbReference type="ARBA" id="ARBA00023211"/>
    </source>
</evidence>
<feature type="domain" description="ATP-grasp" evidence="3">
    <location>
        <begin position="77"/>
        <end position="274"/>
    </location>
</feature>
<dbReference type="GO" id="GO:0009432">
    <property type="term" value="P:SOS response"/>
    <property type="evidence" value="ECO:0007669"/>
    <property type="project" value="TreeGrafter"/>
</dbReference>
<dbReference type="SUPFAM" id="SSF56059">
    <property type="entry name" value="Glutathione synthetase ATP-binding domain-like"/>
    <property type="match status" value="1"/>
</dbReference>
<reference evidence="4 5" key="1">
    <citation type="journal article" date="2015" name="BMC Genomics">
        <title>Genome mining reveals unlocked bioactive potential of marine Gram-negative bacteria.</title>
        <authorList>
            <person name="Machado H."/>
            <person name="Sonnenschein E.C."/>
            <person name="Melchiorsen J."/>
            <person name="Gram L."/>
        </authorList>
    </citation>
    <scope>NUCLEOTIDE SEQUENCE [LARGE SCALE GENOMIC DNA]</scope>
    <source>
        <strain evidence="4 5">S2471</strain>
    </source>
</reference>
<dbReference type="Gene3D" id="3.30.1490.20">
    <property type="entry name" value="ATP-grasp fold, A domain"/>
    <property type="match status" value="1"/>
</dbReference>
<gene>
    <name evidence="4" type="ORF">TW77_09030</name>
</gene>
<protein>
    <recommendedName>
        <fullName evidence="3">ATP-grasp domain-containing protein</fullName>
    </recommendedName>
</protein>
<dbReference type="Proteomes" id="UP000033452">
    <property type="component" value="Unassembled WGS sequence"/>
</dbReference>
<evidence type="ECO:0000313" key="5">
    <source>
        <dbReference type="Proteomes" id="UP000033452"/>
    </source>
</evidence>
<accession>A0A0F4QPP1</accession>
<proteinExistence type="predicted"/>
<keyword evidence="2" id="KW-0067">ATP-binding</keyword>
<evidence type="ECO:0000256" key="2">
    <source>
        <dbReference type="PROSITE-ProRule" id="PRU00409"/>
    </source>
</evidence>
<dbReference type="GO" id="GO:0018169">
    <property type="term" value="F:ribosomal S6-glutamic acid ligase activity"/>
    <property type="evidence" value="ECO:0007669"/>
    <property type="project" value="TreeGrafter"/>
</dbReference>
<comment type="caution">
    <text evidence="4">The sequence shown here is derived from an EMBL/GenBank/DDBJ whole genome shotgun (WGS) entry which is preliminary data.</text>
</comment>
<dbReference type="OrthoDB" id="6283437at2"/>
<dbReference type="PROSITE" id="PS50975">
    <property type="entry name" value="ATP_GRASP"/>
    <property type="match status" value="1"/>
</dbReference>
<dbReference type="Gene3D" id="3.30.470.20">
    <property type="entry name" value="ATP-grasp fold, B domain"/>
    <property type="match status" value="1"/>
</dbReference>
<keyword evidence="5" id="KW-1185">Reference proteome</keyword>
<dbReference type="InterPro" id="IPR013815">
    <property type="entry name" value="ATP_grasp_subdomain_1"/>
</dbReference>